<protein>
    <submittedName>
        <fullName evidence="3">Polymorphic outer membrane protein</fullName>
    </submittedName>
</protein>
<dbReference type="SUPFAM" id="SSF103515">
    <property type="entry name" value="Autotransporter"/>
    <property type="match status" value="1"/>
</dbReference>
<evidence type="ECO:0000313" key="3">
    <source>
        <dbReference type="EMBL" id="CAH63723.1"/>
    </source>
</evidence>
<gene>
    <name evidence="3" type="primary">pmp5E</name>
    <name evidence="3" type="ordered locus">CAB267</name>
</gene>
<sequence>MKSTITKYLTSISLTFALCANLYAEDTDHASEIQETQDTQTQTDHIKTDHKGDFVSNIFWQSAYATTCAMHTTKVSLESLSDRAFNIEGGALGLCLYQKDSAEKRGFHMDGGGYYLGISGESASRCKIDVRCAIQEANANANASHNEVATSYLSVGSHFQINCFQGKLILSGDCFYTEGNHRINHTNRKLLGACHGSFESQTVGSSLSCYFPLRAKTNHRLTVTPFFGYQTVSSRLNSFKEHGARIRTFVSSEHLVDISLPFGLHNRLVFQGCCPSLWELEVAYKPNAVRRTPLVGSVLVADKNVWISSPTDVSYHAFSINFKNEIQLLKYLHINCNYHCDVSSSTCSHYLLAGGKLSF</sequence>
<evidence type="ECO:0000259" key="2">
    <source>
        <dbReference type="PROSITE" id="PS51208"/>
    </source>
</evidence>
<keyword evidence="4" id="KW-1185">Reference proteome</keyword>
<dbReference type="eggNOG" id="COG3210">
    <property type="taxonomic scope" value="Bacteria"/>
</dbReference>
<dbReference type="RefSeq" id="WP_011096947.1">
    <property type="nucleotide sequence ID" value="NC_004552.2"/>
</dbReference>
<dbReference type="Gene3D" id="2.40.128.130">
    <property type="entry name" value="Autotransporter beta-domain"/>
    <property type="match status" value="1"/>
</dbReference>
<feature type="signal peptide" evidence="1">
    <location>
        <begin position="1"/>
        <end position="24"/>
    </location>
</feature>
<organism evidence="3 4">
    <name type="scientific">Chlamydia abortus (strain DSM 27085 / S26/3)</name>
    <name type="common">Chlamydophila abortus</name>
    <dbReference type="NCBI Taxonomy" id="218497"/>
    <lineage>
        <taxon>Bacteria</taxon>
        <taxon>Pseudomonadati</taxon>
        <taxon>Chlamydiota</taxon>
        <taxon>Chlamydiia</taxon>
        <taxon>Chlamydiales</taxon>
        <taxon>Chlamydiaceae</taxon>
        <taxon>Chlamydia/Chlamydophila group</taxon>
        <taxon>Chlamydia</taxon>
    </lineage>
</organism>
<keyword evidence="1" id="KW-0732">Signal</keyword>
<proteinExistence type="predicted"/>
<dbReference type="KEGG" id="cab:CAB267"/>
<dbReference type="OrthoDB" id="16673at2"/>
<reference evidence="3 4" key="1">
    <citation type="journal article" date="2005" name="Genome Res.">
        <title>The Chlamydophila abortus genome sequence reveals an array of variable proteins that contribute to interspecies variation.</title>
        <authorList>
            <person name="Thomson N.R."/>
            <person name="Yeats C."/>
            <person name="Bell K."/>
            <person name="Holden M.T.G."/>
            <person name="Bentley S.D."/>
            <person name="Livingstone M."/>
            <person name="Cerdeno-Tarraga A.M."/>
            <person name="Harris B."/>
            <person name="Doggett J."/>
            <person name="Ormond D."/>
            <person name="Mungal K."/>
            <person name="Clarke K."/>
            <person name="Feltwell T."/>
            <person name="Hance Z."/>
            <person name="Sanders M."/>
            <person name="Quail M.A."/>
            <person name="Price C."/>
            <person name="Parkhill J."/>
            <person name="Longbottom D."/>
        </authorList>
    </citation>
    <scope>NUCLEOTIDE SEQUENCE [LARGE SCALE GENOMIC DNA]</scope>
    <source>
        <strain evidence="4">DSM 27085 / S26/3</strain>
    </source>
</reference>
<feature type="chain" id="PRO_5004258656" evidence="1">
    <location>
        <begin position="25"/>
        <end position="359"/>
    </location>
</feature>
<evidence type="ECO:0000256" key="1">
    <source>
        <dbReference type="SAM" id="SignalP"/>
    </source>
</evidence>
<feature type="domain" description="Autotransporter" evidence="2">
    <location>
        <begin position="52"/>
        <end position="359"/>
    </location>
</feature>
<dbReference type="SMART" id="SM00869">
    <property type="entry name" value="Autotransporter"/>
    <property type="match status" value="1"/>
</dbReference>
<dbReference type="HOGENOM" id="CLU_777784_0_0_0"/>
<dbReference type="InterPro" id="IPR036709">
    <property type="entry name" value="Autotransporte_beta_dom_sf"/>
</dbReference>
<dbReference type="Proteomes" id="UP000001012">
    <property type="component" value="Chromosome"/>
</dbReference>
<dbReference type="EMBL" id="CR848038">
    <property type="protein sequence ID" value="CAH63723.1"/>
    <property type="molecule type" value="Genomic_DNA"/>
</dbReference>
<dbReference type="Pfam" id="PF03797">
    <property type="entry name" value="Autotransporter"/>
    <property type="match status" value="1"/>
</dbReference>
<accession>Q5L6J9</accession>
<dbReference type="PROSITE" id="PS51208">
    <property type="entry name" value="AUTOTRANSPORTER"/>
    <property type="match status" value="1"/>
</dbReference>
<dbReference type="InterPro" id="IPR005546">
    <property type="entry name" value="Autotransporte_beta"/>
</dbReference>
<name>Q5L6J9_CHLAB</name>
<evidence type="ECO:0000313" key="4">
    <source>
        <dbReference type="Proteomes" id="UP000001012"/>
    </source>
</evidence>
<dbReference type="AlphaFoldDB" id="Q5L6J9"/>